<evidence type="ECO:0000313" key="3">
    <source>
        <dbReference type="Proteomes" id="UP001498398"/>
    </source>
</evidence>
<dbReference type="InterPro" id="IPR041726">
    <property type="entry name" value="ACAD10_11_N"/>
</dbReference>
<dbReference type="Gene3D" id="3.30.200.20">
    <property type="entry name" value="Phosphorylase Kinase, domain 1"/>
    <property type="match status" value="1"/>
</dbReference>
<keyword evidence="3" id="KW-1185">Reference proteome</keyword>
<gene>
    <name evidence="2" type="ORF">VKT23_000552</name>
</gene>
<dbReference type="SUPFAM" id="SSF56112">
    <property type="entry name" value="Protein kinase-like (PK-like)"/>
    <property type="match status" value="1"/>
</dbReference>
<dbReference type="PANTHER" id="PTHR47829:SF1">
    <property type="entry name" value="HAD FAMILY PHOSPHATASE"/>
    <property type="match status" value="1"/>
</dbReference>
<comment type="caution">
    <text evidence="2">The sequence shown here is derived from an EMBL/GenBank/DDBJ whole genome shotgun (WGS) entry which is preliminary data.</text>
</comment>
<feature type="domain" description="Aminoglycoside phosphotransferase" evidence="1">
    <location>
        <begin position="37"/>
        <end position="284"/>
    </location>
</feature>
<dbReference type="Pfam" id="PF01636">
    <property type="entry name" value="APH"/>
    <property type="match status" value="1"/>
</dbReference>
<dbReference type="InterPro" id="IPR011009">
    <property type="entry name" value="Kinase-like_dom_sf"/>
</dbReference>
<name>A0ABR1K5G0_9AGAR</name>
<sequence length="399" mass="45001">MSSQVGGEYGSIRANIDVQSLEKYLSTHLPRIKLPLDVKQFKFGQSNPTYFLTDSANTRYVLRKKPAGALLSKTAHQVEREYTILAALHKHNSDPRTAPSDRVPVPEPFILCEDTSVIGTAFYIMEFLEGRIFQDVRLPQLSSDKDRREVWLATIHALTALSRVDPFSIGLGSFGPNSPYFPRQLKSFHKIAQAQSVTMDVDTGERVMQIPFYEDMLAWYGAHLPDEGKYGGLRIVHGDYKLDNLIFHPTENRVIGILDWELCTLGSPLADFANLTQPWAIDPTNRTLTDPTLNYRGNVQAFKNQPVGPEVPITIDVLESEYCKRMGYDYPIKDIVFVRSWNMFRGSIISQGIAARAARRQASSENADQYAKSVELLGKLARDILVEHGLDPSRVRNKL</sequence>
<proteinExistence type="predicted"/>
<protein>
    <recommendedName>
        <fullName evidence="1">Aminoglycoside phosphotransferase domain-containing protein</fullName>
    </recommendedName>
</protein>
<dbReference type="EMBL" id="JBANRG010000001">
    <property type="protein sequence ID" value="KAK7472437.1"/>
    <property type="molecule type" value="Genomic_DNA"/>
</dbReference>
<dbReference type="PANTHER" id="PTHR47829">
    <property type="entry name" value="HYDROLASE, PUTATIVE (AFU_ORTHOLOGUE AFUA_1G12880)-RELATED"/>
    <property type="match status" value="1"/>
</dbReference>
<organism evidence="2 3">
    <name type="scientific">Marasmiellus scandens</name>
    <dbReference type="NCBI Taxonomy" id="2682957"/>
    <lineage>
        <taxon>Eukaryota</taxon>
        <taxon>Fungi</taxon>
        <taxon>Dikarya</taxon>
        <taxon>Basidiomycota</taxon>
        <taxon>Agaricomycotina</taxon>
        <taxon>Agaricomycetes</taxon>
        <taxon>Agaricomycetidae</taxon>
        <taxon>Agaricales</taxon>
        <taxon>Marasmiineae</taxon>
        <taxon>Omphalotaceae</taxon>
        <taxon>Marasmiellus</taxon>
    </lineage>
</organism>
<dbReference type="CDD" id="cd05154">
    <property type="entry name" value="ACAD10_11_N-like"/>
    <property type="match status" value="1"/>
</dbReference>
<evidence type="ECO:0000259" key="1">
    <source>
        <dbReference type="Pfam" id="PF01636"/>
    </source>
</evidence>
<dbReference type="InterPro" id="IPR002575">
    <property type="entry name" value="Aminoglycoside_PTrfase"/>
</dbReference>
<dbReference type="Proteomes" id="UP001498398">
    <property type="component" value="Unassembled WGS sequence"/>
</dbReference>
<reference evidence="2 3" key="1">
    <citation type="submission" date="2024-01" db="EMBL/GenBank/DDBJ databases">
        <title>A draft genome for the cacao thread blight pathogen Marasmiellus scandens.</title>
        <authorList>
            <person name="Baruah I.K."/>
            <person name="Leung J."/>
            <person name="Bukari Y."/>
            <person name="Amoako-Attah I."/>
            <person name="Meinhardt L.W."/>
            <person name="Bailey B.A."/>
            <person name="Cohen S.P."/>
        </authorList>
    </citation>
    <scope>NUCLEOTIDE SEQUENCE [LARGE SCALE GENOMIC DNA]</scope>
    <source>
        <strain evidence="2 3">GH-19</strain>
    </source>
</reference>
<evidence type="ECO:0000313" key="2">
    <source>
        <dbReference type="EMBL" id="KAK7472437.1"/>
    </source>
</evidence>
<dbReference type="Gene3D" id="3.90.1200.10">
    <property type="match status" value="1"/>
</dbReference>
<accession>A0ABR1K5G0</accession>
<dbReference type="InterPro" id="IPR052898">
    <property type="entry name" value="ACAD10-like"/>
</dbReference>